<reference evidence="2 3" key="1">
    <citation type="submission" date="2019-12" db="EMBL/GenBank/DDBJ databases">
        <title>Comparative genomics gives insights into the taxonomy of the Azoarcus-Aromatoleum group and reveals separate origins of nif in the plant-associated Azoarcus and non-plant-associated Aromatoleum sub-groups.</title>
        <authorList>
            <person name="Lafos M."/>
            <person name="Maluk M."/>
            <person name="Batista M."/>
            <person name="Junghare M."/>
            <person name="Carmona M."/>
            <person name="Faoro H."/>
            <person name="Cruz L.M."/>
            <person name="Battistoni F."/>
            <person name="De Souza E."/>
            <person name="Pedrosa F."/>
            <person name="Chen W.-M."/>
            <person name="Poole P.S."/>
            <person name="Dixon R.A."/>
            <person name="James E.K."/>
        </authorList>
    </citation>
    <scope>NUCLEOTIDE SEQUENCE [LARGE SCALE GENOMIC DNA]</scope>
    <source>
        <strain evidence="2 3">ToN1</strain>
    </source>
</reference>
<gene>
    <name evidence="2" type="ORF">GPA26_19815</name>
</gene>
<evidence type="ECO:0008006" key="4">
    <source>
        <dbReference type="Google" id="ProtNLM"/>
    </source>
</evidence>
<sequence length="133" mass="14703">MHHKVRAALAAGFALFSIHAVAATQQQLVEAAEGERLFRYIAKSCGGKKYASNYVAFSKRYIKSLGANADESKQFERIASQVMNQRLSEKDIADCPNLISQLNESVTVREQAMQAVAAGKDALRELEKLNNEK</sequence>
<feature type="signal peptide" evidence="1">
    <location>
        <begin position="1"/>
        <end position="22"/>
    </location>
</feature>
<feature type="chain" id="PRO_5047072291" description="Secreted protein" evidence="1">
    <location>
        <begin position="23"/>
        <end position="133"/>
    </location>
</feature>
<name>A0ABX1MRW6_9RHOO</name>
<evidence type="ECO:0000313" key="3">
    <source>
        <dbReference type="Proteomes" id="UP000652074"/>
    </source>
</evidence>
<accession>A0ABX1MRW6</accession>
<evidence type="ECO:0000313" key="2">
    <source>
        <dbReference type="EMBL" id="NMF90722.1"/>
    </source>
</evidence>
<dbReference type="EMBL" id="WTVR01000050">
    <property type="protein sequence ID" value="NMF90722.1"/>
    <property type="molecule type" value="Genomic_DNA"/>
</dbReference>
<proteinExistence type="predicted"/>
<dbReference type="RefSeq" id="WP_169208057.1">
    <property type="nucleotide sequence ID" value="NZ_CP059560.1"/>
</dbReference>
<evidence type="ECO:0000256" key="1">
    <source>
        <dbReference type="SAM" id="SignalP"/>
    </source>
</evidence>
<comment type="caution">
    <text evidence="2">The sequence shown here is derived from an EMBL/GenBank/DDBJ whole genome shotgun (WGS) entry which is preliminary data.</text>
</comment>
<keyword evidence="1" id="KW-0732">Signal</keyword>
<organism evidence="2 3">
    <name type="scientific">Aromatoleum petrolei</name>
    <dbReference type="NCBI Taxonomy" id="76116"/>
    <lineage>
        <taxon>Bacteria</taxon>
        <taxon>Pseudomonadati</taxon>
        <taxon>Pseudomonadota</taxon>
        <taxon>Betaproteobacteria</taxon>
        <taxon>Rhodocyclales</taxon>
        <taxon>Rhodocyclaceae</taxon>
        <taxon>Aromatoleum</taxon>
    </lineage>
</organism>
<protein>
    <recommendedName>
        <fullName evidence="4">Secreted protein</fullName>
    </recommendedName>
</protein>
<dbReference type="Proteomes" id="UP000652074">
    <property type="component" value="Unassembled WGS sequence"/>
</dbReference>
<keyword evidence="3" id="KW-1185">Reference proteome</keyword>